<name>A0ACC2H0T7_DALPE</name>
<proteinExistence type="predicted"/>
<protein>
    <submittedName>
        <fullName evidence="1">Uncharacterized protein</fullName>
    </submittedName>
</protein>
<sequence length="143" mass="15096">MPQAWGSYPWISALVLAMGWVVMGSLSPDLQILYATQGEGVPVPPAPLSEPQSGPHPDQHTPGGRHHSAHAPPISIHRSPGPASLRGGHEQLGTSARQARDGAFLSAFQPVRERERGGGYILPPTQHPAKEANGFGVPPDTLT</sequence>
<dbReference type="EMBL" id="CM055734">
    <property type="protein sequence ID" value="KAJ8009275.1"/>
    <property type="molecule type" value="Genomic_DNA"/>
</dbReference>
<gene>
    <name evidence="1" type="ORF">DPEC_G00087210</name>
</gene>
<reference evidence="1" key="1">
    <citation type="submission" date="2021-05" db="EMBL/GenBank/DDBJ databases">
        <authorList>
            <person name="Pan Q."/>
            <person name="Jouanno E."/>
            <person name="Zahm M."/>
            <person name="Klopp C."/>
            <person name="Cabau C."/>
            <person name="Louis A."/>
            <person name="Berthelot C."/>
            <person name="Parey E."/>
            <person name="Roest Crollius H."/>
            <person name="Montfort J."/>
            <person name="Robinson-Rechavi M."/>
            <person name="Bouchez O."/>
            <person name="Lampietro C."/>
            <person name="Lopez Roques C."/>
            <person name="Donnadieu C."/>
            <person name="Postlethwait J."/>
            <person name="Bobe J."/>
            <person name="Dillon D."/>
            <person name="Chandos A."/>
            <person name="von Hippel F."/>
            <person name="Guiguen Y."/>
        </authorList>
    </citation>
    <scope>NUCLEOTIDE SEQUENCE</scope>
    <source>
        <strain evidence="1">YG-Jan2019</strain>
    </source>
</reference>
<comment type="caution">
    <text evidence="1">The sequence shown here is derived from an EMBL/GenBank/DDBJ whole genome shotgun (WGS) entry which is preliminary data.</text>
</comment>
<evidence type="ECO:0000313" key="1">
    <source>
        <dbReference type="EMBL" id="KAJ8009275.1"/>
    </source>
</evidence>
<accession>A0ACC2H0T7</accession>
<dbReference type="Proteomes" id="UP001157502">
    <property type="component" value="Chromosome 7"/>
</dbReference>
<evidence type="ECO:0000313" key="2">
    <source>
        <dbReference type="Proteomes" id="UP001157502"/>
    </source>
</evidence>
<keyword evidence="2" id="KW-1185">Reference proteome</keyword>
<organism evidence="1 2">
    <name type="scientific">Dallia pectoralis</name>
    <name type="common">Alaska blackfish</name>
    <dbReference type="NCBI Taxonomy" id="75939"/>
    <lineage>
        <taxon>Eukaryota</taxon>
        <taxon>Metazoa</taxon>
        <taxon>Chordata</taxon>
        <taxon>Craniata</taxon>
        <taxon>Vertebrata</taxon>
        <taxon>Euteleostomi</taxon>
        <taxon>Actinopterygii</taxon>
        <taxon>Neopterygii</taxon>
        <taxon>Teleostei</taxon>
        <taxon>Protacanthopterygii</taxon>
        <taxon>Esociformes</taxon>
        <taxon>Umbridae</taxon>
        <taxon>Dallia</taxon>
    </lineage>
</organism>